<evidence type="ECO:0000313" key="2">
    <source>
        <dbReference type="Proteomes" id="UP001224087"/>
    </source>
</evidence>
<dbReference type="SUPFAM" id="SSF81383">
    <property type="entry name" value="F-box domain"/>
    <property type="match status" value="1"/>
</dbReference>
<evidence type="ECO:0008006" key="3">
    <source>
        <dbReference type="Google" id="ProtNLM"/>
    </source>
</evidence>
<gene>
    <name evidence="1" type="primary">ck87</name>
</gene>
<organism evidence="1 2">
    <name type="scientific">Cedratvirus kamchatka</name>
    <dbReference type="NCBI Taxonomy" id="2716914"/>
    <lineage>
        <taxon>Viruses</taxon>
        <taxon>Pithoviruses</taxon>
        <taxon>Orthocedratvirinae</taxon>
        <taxon>Alphacedratvirus</taxon>
        <taxon>Alphacedratvirus rossiense</taxon>
    </lineage>
</organism>
<name>A0A6G8MX41_9VIRU</name>
<protein>
    <recommendedName>
        <fullName evidence="3">F-box domain-containing protein</fullName>
    </recommendedName>
</protein>
<dbReference type="EMBL" id="MN873693">
    <property type="protein sequence ID" value="QIN54212.1"/>
    <property type="molecule type" value="Genomic_DNA"/>
</dbReference>
<sequence length="210" mass="25091">MQELSLGIKEEILLAVQGLDLYNLYQVSRELKSICSSSVFWKRKFAREGLYILEKAGSFEQWMDIYLYSRKAKEKVRVNLEKKDPLLQLDLYYVPSSSVITVGCVNKDVVEEYLEESRSNEGIEEYLFRIRELQDMEELDEEEEDELSILEFKLESYNYYSLQVVHAQQEIMYYLCAVDGHREETLREDVYFLSPQELEFLLYKVHYYVL</sequence>
<dbReference type="InterPro" id="IPR036047">
    <property type="entry name" value="F-box-like_dom_sf"/>
</dbReference>
<dbReference type="Proteomes" id="UP001224087">
    <property type="component" value="Segment"/>
</dbReference>
<proteinExistence type="predicted"/>
<accession>A0A6G8MX41</accession>
<evidence type="ECO:0000313" key="1">
    <source>
        <dbReference type="EMBL" id="QIN54212.1"/>
    </source>
</evidence>
<reference evidence="1" key="1">
    <citation type="submission" date="2019-12" db="EMBL/GenBank/DDBJ databases">
        <title>The DNA Methylation Landscape of Giant Viruses.</title>
        <authorList>
            <person name="Jeudy S."/>
            <person name="Rigou S."/>
            <person name="Alempic J.-M."/>
            <person name="Claverie J.-M."/>
            <person name="Abergel C."/>
            <person name="Legendre M."/>
        </authorList>
    </citation>
    <scope>NUCLEOTIDE SEQUENCE</scope>
    <source>
        <strain evidence="1">P4</strain>
    </source>
</reference>
<keyword evidence="2" id="KW-1185">Reference proteome</keyword>